<dbReference type="RefSeq" id="WP_255920608.1">
    <property type="nucleotide sequence ID" value="NZ_JANFNG010000009.1"/>
</dbReference>
<reference evidence="7" key="1">
    <citation type="submission" date="2022-06" db="EMBL/GenBank/DDBJ databases">
        <title>Draft genome sequence of Streptomyces sp. RB6PN25 isolated from peat swamp forest in Thailand.</title>
        <authorList>
            <person name="Duangmal K."/>
            <person name="Klaysubun C."/>
        </authorList>
    </citation>
    <scope>NUCLEOTIDE SEQUENCE</scope>
    <source>
        <strain evidence="7">RB6PN25</strain>
    </source>
</reference>
<evidence type="ECO:0000259" key="6">
    <source>
        <dbReference type="PROSITE" id="PS50931"/>
    </source>
</evidence>
<dbReference type="PROSITE" id="PS50931">
    <property type="entry name" value="HTH_LYSR"/>
    <property type="match status" value="1"/>
</dbReference>
<dbReference type="Pfam" id="PF00126">
    <property type="entry name" value="HTH_1"/>
    <property type="match status" value="1"/>
</dbReference>
<evidence type="ECO:0000256" key="1">
    <source>
        <dbReference type="ARBA" id="ARBA00009437"/>
    </source>
</evidence>
<dbReference type="PANTHER" id="PTHR30346:SF0">
    <property type="entry name" value="HCA OPERON TRANSCRIPTIONAL ACTIVATOR HCAR"/>
    <property type="match status" value="1"/>
</dbReference>
<dbReference type="InterPro" id="IPR036390">
    <property type="entry name" value="WH_DNA-bd_sf"/>
</dbReference>
<dbReference type="SUPFAM" id="SSF46785">
    <property type="entry name" value="Winged helix' DNA-binding domain"/>
    <property type="match status" value="1"/>
</dbReference>
<feature type="region of interest" description="Disordered" evidence="5">
    <location>
        <begin position="194"/>
        <end position="221"/>
    </location>
</feature>
<keyword evidence="3" id="KW-0238">DNA-binding</keyword>
<evidence type="ECO:0000256" key="4">
    <source>
        <dbReference type="ARBA" id="ARBA00023163"/>
    </source>
</evidence>
<dbReference type="PRINTS" id="PR00039">
    <property type="entry name" value="HTHLYSR"/>
</dbReference>
<dbReference type="Gene3D" id="3.40.190.10">
    <property type="entry name" value="Periplasmic binding protein-like II"/>
    <property type="match status" value="2"/>
</dbReference>
<comment type="caution">
    <text evidence="7">The sequence shown here is derived from an EMBL/GenBank/DDBJ whole genome shotgun (WGS) entry which is preliminary data.</text>
</comment>
<organism evidence="7 8">
    <name type="scientific">Streptomyces humicola</name>
    <dbReference type="NCBI Taxonomy" id="2953240"/>
    <lineage>
        <taxon>Bacteria</taxon>
        <taxon>Bacillati</taxon>
        <taxon>Actinomycetota</taxon>
        <taxon>Actinomycetes</taxon>
        <taxon>Kitasatosporales</taxon>
        <taxon>Streptomycetaceae</taxon>
        <taxon>Streptomyces</taxon>
    </lineage>
</organism>
<comment type="similarity">
    <text evidence="1">Belongs to the LysR transcriptional regulatory family.</text>
</comment>
<dbReference type="SUPFAM" id="SSF53850">
    <property type="entry name" value="Periplasmic binding protein-like II"/>
    <property type="match status" value="1"/>
</dbReference>
<evidence type="ECO:0000313" key="7">
    <source>
        <dbReference type="EMBL" id="MCQ4081705.1"/>
    </source>
</evidence>
<dbReference type="EMBL" id="JANFNG010000009">
    <property type="protein sequence ID" value="MCQ4081705.1"/>
    <property type="molecule type" value="Genomic_DNA"/>
</dbReference>
<dbReference type="PANTHER" id="PTHR30346">
    <property type="entry name" value="TRANSCRIPTIONAL DUAL REGULATOR HCAR-RELATED"/>
    <property type="match status" value="1"/>
</dbReference>
<sequence>MTFTELGEIEAFLTLAEELHFAKAAERLGLSRPRVSQLIQSLERRIGGRLFDRTSRRVTLTPTGHFLLERAKPSFEGLQRAVEETRAFAHELRIGFLGPFAGAVDASVAGFRRAHPKSSISTVETRWSDFFGPLRRAEVDIQVTLWPVHQPDLTRGPVIAEYPRVLALAAGHPLATRSSVDAEELAELTMVDTPPSAPKEVREGFFPTHTPAGRPIRRGRPVTTQPEMLSRVATSNEVCATSTALMLLYRHPEVVFVPMTGLPPARAVAIWRGADENAKIRDFAASLPSVSSHAR</sequence>
<dbReference type="Gene3D" id="1.10.10.10">
    <property type="entry name" value="Winged helix-like DNA-binding domain superfamily/Winged helix DNA-binding domain"/>
    <property type="match status" value="1"/>
</dbReference>
<proteinExistence type="inferred from homology"/>
<dbReference type="InterPro" id="IPR005119">
    <property type="entry name" value="LysR_subst-bd"/>
</dbReference>
<dbReference type="InterPro" id="IPR036388">
    <property type="entry name" value="WH-like_DNA-bd_sf"/>
</dbReference>
<protein>
    <submittedName>
        <fullName evidence="7">LysR family transcriptional regulator</fullName>
    </submittedName>
</protein>
<name>A0ABT1PVL9_9ACTN</name>
<dbReference type="Pfam" id="PF03466">
    <property type="entry name" value="LysR_substrate"/>
    <property type="match status" value="1"/>
</dbReference>
<evidence type="ECO:0000256" key="3">
    <source>
        <dbReference type="ARBA" id="ARBA00023125"/>
    </source>
</evidence>
<keyword evidence="8" id="KW-1185">Reference proteome</keyword>
<gene>
    <name evidence="7" type="ORF">NGB36_14080</name>
</gene>
<accession>A0ABT1PVL9</accession>
<dbReference type="InterPro" id="IPR000847">
    <property type="entry name" value="LysR_HTH_N"/>
</dbReference>
<feature type="domain" description="HTH lysR-type" evidence="6">
    <location>
        <begin position="1"/>
        <end position="61"/>
    </location>
</feature>
<dbReference type="Proteomes" id="UP001057702">
    <property type="component" value="Unassembled WGS sequence"/>
</dbReference>
<keyword evidence="4" id="KW-0804">Transcription</keyword>
<evidence type="ECO:0000256" key="2">
    <source>
        <dbReference type="ARBA" id="ARBA00023015"/>
    </source>
</evidence>
<evidence type="ECO:0000256" key="5">
    <source>
        <dbReference type="SAM" id="MobiDB-lite"/>
    </source>
</evidence>
<keyword evidence="2" id="KW-0805">Transcription regulation</keyword>
<evidence type="ECO:0000313" key="8">
    <source>
        <dbReference type="Proteomes" id="UP001057702"/>
    </source>
</evidence>